<organism evidence="1 2">
    <name type="scientific">Entomophthora muscae</name>
    <dbReference type="NCBI Taxonomy" id="34485"/>
    <lineage>
        <taxon>Eukaryota</taxon>
        <taxon>Fungi</taxon>
        <taxon>Fungi incertae sedis</taxon>
        <taxon>Zoopagomycota</taxon>
        <taxon>Entomophthoromycotina</taxon>
        <taxon>Entomophthoromycetes</taxon>
        <taxon>Entomophthorales</taxon>
        <taxon>Entomophthoraceae</taxon>
        <taxon>Entomophthora</taxon>
    </lineage>
</organism>
<keyword evidence="2" id="KW-1185">Reference proteome</keyword>
<gene>
    <name evidence="1" type="ORF">DSO57_1001077</name>
</gene>
<dbReference type="Proteomes" id="UP001165960">
    <property type="component" value="Unassembled WGS sequence"/>
</dbReference>
<reference evidence="1" key="1">
    <citation type="submission" date="2022-04" db="EMBL/GenBank/DDBJ databases">
        <title>Genome of the entomopathogenic fungus Entomophthora muscae.</title>
        <authorList>
            <person name="Elya C."/>
            <person name="Lovett B.R."/>
            <person name="Lee E."/>
            <person name="Macias A.M."/>
            <person name="Hajek A.E."/>
            <person name="De Bivort B.L."/>
            <person name="Kasson M.T."/>
            <person name="De Fine Licht H.H."/>
            <person name="Stajich J.E."/>
        </authorList>
    </citation>
    <scope>NUCLEOTIDE SEQUENCE</scope>
    <source>
        <strain evidence="1">Berkeley</strain>
    </source>
</reference>
<sequence>MTLEKGSPTETLDLPPKDTGLKARLDGTQKMQKKFPVRRDPCPWYPILGLYQKSQGTQLKTPGPGGGTKHHPGSSTCLGNPNAPGRSLQHPSTPSHQNPTQLSGIHH</sequence>
<comment type="caution">
    <text evidence="1">The sequence shown here is derived from an EMBL/GenBank/DDBJ whole genome shotgun (WGS) entry which is preliminary data.</text>
</comment>
<evidence type="ECO:0000313" key="1">
    <source>
        <dbReference type="EMBL" id="KAJ9051830.1"/>
    </source>
</evidence>
<proteinExistence type="predicted"/>
<accession>A0ACC2RP42</accession>
<dbReference type="EMBL" id="QTSX02007102">
    <property type="protein sequence ID" value="KAJ9051830.1"/>
    <property type="molecule type" value="Genomic_DNA"/>
</dbReference>
<name>A0ACC2RP42_9FUNG</name>
<protein>
    <submittedName>
        <fullName evidence="1">Uncharacterized protein</fullName>
    </submittedName>
</protein>
<evidence type="ECO:0000313" key="2">
    <source>
        <dbReference type="Proteomes" id="UP001165960"/>
    </source>
</evidence>